<proteinExistence type="inferred from homology"/>
<dbReference type="Gene3D" id="2.30.110.10">
    <property type="entry name" value="Electron Transport, Fmn-binding Protein, Chain A"/>
    <property type="match status" value="1"/>
</dbReference>
<dbReference type="InterPro" id="IPR052174">
    <property type="entry name" value="Flavoredoxin"/>
</dbReference>
<dbReference type="RefSeq" id="WP_101301126.1">
    <property type="nucleotide sequence ID" value="NZ_CP025197.1"/>
</dbReference>
<evidence type="ECO:0000313" key="5">
    <source>
        <dbReference type="EMBL" id="AUG57593.1"/>
    </source>
</evidence>
<dbReference type="Proteomes" id="UP000233534">
    <property type="component" value="Chromosome"/>
</dbReference>
<dbReference type="GO" id="GO:0016646">
    <property type="term" value="F:oxidoreductase activity, acting on the CH-NH group of donors, NAD or NADP as acceptor"/>
    <property type="evidence" value="ECO:0007669"/>
    <property type="project" value="UniProtKB-ARBA"/>
</dbReference>
<evidence type="ECO:0000256" key="1">
    <source>
        <dbReference type="ARBA" id="ARBA00001917"/>
    </source>
</evidence>
<dbReference type="AlphaFoldDB" id="A0A2K9EI21"/>
<dbReference type="Pfam" id="PF01613">
    <property type="entry name" value="Flavin_Reduct"/>
    <property type="match status" value="1"/>
</dbReference>
<comment type="cofactor">
    <cofactor evidence="1">
        <name>FMN</name>
        <dbReference type="ChEBI" id="CHEBI:58210"/>
    </cofactor>
</comment>
<keyword evidence="2" id="KW-0285">Flavoprotein</keyword>
<gene>
    <name evidence="5" type="ORF">HVS_08425</name>
</gene>
<reference evidence="5 6" key="1">
    <citation type="submission" date="2017-12" db="EMBL/GenBank/DDBJ databases">
        <title>Complete genome sequence of Herbivorax saccincola GGR1, a novel Cellulosome-producing hydrolytic bacterium in a thermophilic biogas plant, established by Illumina and Nanopore MinION sequencing.</title>
        <authorList>
            <person name="Pechtl A."/>
            <person name="Ruckert C."/>
            <person name="Koeck D.E."/>
            <person name="Maus I."/>
            <person name="Winkler A."/>
            <person name="Kalinowski J."/>
            <person name="Puhler A."/>
            <person name="Schwarz W.W."/>
            <person name="Zverlov V.V."/>
            <person name="Schluter A."/>
            <person name="Liebl W."/>
        </authorList>
    </citation>
    <scope>NUCLEOTIDE SEQUENCE [LARGE SCALE GENOMIC DNA]</scope>
    <source>
        <strain evidence="6">SR1</strain>
    </source>
</reference>
<dbReference type="GO" id="GO:0010181">
    <property type="term" value="F:FMN binding"/>
    <property type="evidence" value="ECO:0007669"/>
    <property type="project" value="InterPro"/>
</dbReference>
<dbReference type="InterPro" id="IPR002563">
    <property type="entry name" value="Flavin_Rdtase-like_dom"/>
</dbReference>
<organism evidence="5 6">
    <name type="scientific">Acetivibrio saccincola</name>
    <dbReference type="NCBI Taxonomy" id="1677857"/>
    <lineage>
        <taxon>Bacteria</taxon>
        <taxon>Bacillati</taxon>
        <taxon>Bacillota</taxon>
        <taxon>Clostridia</taxon>
        <taxon>Eubacteriales</taxon>
        <taxon>Oscillospiraceae</taxon>
        <taxon>Acetivibrio</taxon>
    </lineage>
</organism>
<feature type="domain" description="Flavin reductase like" evidence="4">
    <location>
        <begin position="31"/>
        <end position="174"/>
    </location>
</feature>
<evidence type="ECO:0000259" key="4">
    <source>
        <dbReference type="Pfam" id="PF01613"/>
    </source>
</evidence>
<comment type="similarity">
    <text evidence="3">Belongs to the flavoredoxin family.</text>
</comment>
<accession>A0A2K9EI21</accession>
<name>A0A2K9EI21_9FIRM</name>
<dbReference type="EMBL" id="CP025197">
    <property type="protein sequence ID" value="AUG57593.1"/>
    <property type="molecule type" value="Genomic_DNA"/>
</dbReference>
<keyword evidence="6" id="KW-1185">Reference proteome</keyword>
<evidence type="ECO:0000256" key="3">
    <source>
        <dbReference type="ARBA" id="ARBA00038054"/>
    </source>
</evidence>
<dbReference type="PANTHER" id="PTHR43567">
    <property type="entry name" value="FLAVOREDOXIN-RELATED-RELATED"/>
    <property type="match status" value="1"/>
</dbReference>
<dbReference type="PANTHER" id="PTHR43567:SF1">
    <property type="entry name" value="FLAVOREDOXIN"/>
    <property type="match status" value="1"/>
</dbReference>
<evidence type="ECO:0000256" key="2">
    <source>
        <dbReference type="ARBA" id="ARBA00022630"/>
    </source>
</evidence>
<sequence length="213" mass="24623">MKLELGIEKPKALTQKWEGQYDIFSWMEYVSAIPQPLFLVTTYKDNDKPNACFHAWSTFTGEGENYYCILSMLSHQHTYKNIKERKDFCVNFPDVTNLEKCYSTIKNNDYSDDEIKKSGFTLEAAKVVSAPRIKECFLNLECSLEWEKSLFEGSKWIILCGKVKHFAIDEDKVKNGIKGRYGSFGYMYNIHSPMNPMDGSEEESKVGIIEILK</sequence>
<dbReference type="SUPFAM" id="SSF50475">
    <property type="entry name" value="FMN-binding split barrel"/>
    <property type="match status" value="1"/>
</dbReference>
<evidence type="ECO:0000313" key="6">
    <source>
        <dbReference type="Proteomes" id="UP000233534"/>
    </source>
</evidence>
<dbReference type="KEGG" id="hsc:HVS_08425"/>
<protein>
    <submittedName>
        <fullName evidence="5">Flavin reductase like domain protein</fullName>
    </submittedName>
</protein>
<dbReference type="InterPro" id="IPR012349">
    <property type="entry name" value="Split_barrel_FMN-bd"/>
</dbReference>